<protein>
    <submittedName>
        <fullName evidence="1">Uncharacterized protein</fullName>
    </submittedName>
</protein>
<name>A0ABW3TET6_9RHOB</name>
<dbReference type="RefSeq" id="WP_380792835.1">
    <property type="nucleotide sequence ID" value="NZ_JBHTKR010000005.1"/>
</dbReference>
<comment type="caution">
    <text evidence="1">The sequence shown here is derived from an EMBL/GenBank/DDBJ whole genome shotgun (WGS) entry which is preliminary data.</text>
</comment>
<evidence type="ECO:0000313" key="1">
    <source>
        <dbReference type="EMBL" id="MFD1195709.1"/>
    </source>
</evidence>
<reference evidence="2" key="1">
    <citation type="journal article" date="2019" name="Int. J. Syst. Evol. Microbiol.">
        <title>The Global Catalogue of Microorganisms (GCM) 10K type strain sequencing project: providing services to taxonomists for standard genome sequencing and annotation.</title>
        <authorList>
            <consortium name="The Broad Institute Genomics Platform"/>
            <consortium name="The Broad Institute Genome Sequencing Center for Infectious Disease"/>
            <person name="Wu L."/>
            <person name="Ma J."/>
        </authorList>
    </citation>
    <scope>NUCLEOTIDE SEQUENCE [LARGE SCALE GENOMIC DNA]</scope>
    <source>
        <strain evidence="2">CCUG 55328</strain>
    </source>
</reference>
<gene>
    <name evidence="1" type="ORF">ACFQ3C_13625</name>
</gene>
<evidence type="ECO:0000313" key="2">
    <source>
        <dbReference type="Proteomes" id="UP001597151"/>
    </source>
</evidence>
<dbReference type="Proteomes" id="UP001597151">
    <property type="component" value="Unassembled WGS sequence"/>
</dbReference>
<sequence>MAERIFAEVQDELAQVWQPKFDQAESDAERGAILLEFVLERERFRSGITAPGEERDGLDRKTLEKLCHPETLGPKFSRDEAVFRRLASDPASAATYLMQAIRERNEQQSARARKPRPRRRDSITRLIENIVMHNPKISAKDLGRKLETDCDITLLDAEYRHNIDASVLKVSNLPSRVSDARKRLSG</sequence>
<accession>A0ABW3TET6</accession>
<proteinExistence type="predicted"/>
<dbReference type="EMBL" id="JBHTKR010000005">
    <property type="protein sequence ID" value="MFD1195709.1"/>
    <property type="molecule type" value="Genomic_DNA"/>
</dbReference>
<keyword evidence="2" id="KW-1185">Reference proteome</keyword>
<organism evidence="1 2">
    <name type="scientific">Seohaeicola saemankumensis</name>
    <dbReference type="NCBI Taxonomy" id="481181"/>
    <lineage>
        <taxon>Bacteria</taxon>
        <taxon>Pseudomonadati</taxon>
        <taxon>Pseudomonadota</taxon>
        <taxon>Alphaproteobacteria</taxon>
        <taxon>Rhodobacterales</taxon>
        <taxon>Roseobacteraceae</taxon>
        <taxon>Seohaeicola</taxon>
    </lineage>
</organism>